<accession>A0A836CLM3</accession>
<dbReference type="PANTHER" id="PTHR14920:SF0">
    <property type="entry name" value="WD REPEAT DOMAIN 19"/>
    <property type="match status" value="1"/>
</dbReference>
<evidence type="ECO:0000313" key="2">
    <source>
        <dbReference type="Proteomes" id="UP000664859"/>
    </source>
</evidence>
<dbReference type="AlphaFoldDB" id="A0A836CLM3"/>
<sequence>MSLCKPGAWPRAAAVAEDRCLLAGEVAALFGDYGLAQELMAALDMRRAQARGGVGAAAGRGAGDQRGIRAAARVPGENDTALRMFQQALAGLDDGAAAAAAAAGSTAADAAQLRVTCACCGLATGGVGVRGGSCGVRRRLLRECAPILKDMRQEAAALWDASGLFERALAIFLAARNMPMHALRGGGPVPVGHGRGNVHERAHDMDAVVRLCLDQLDQPERAFAIVSTTTSAAGAKSVSRYRSDCATAGNWGGAIEFLLMAQRADDAFELSLAQAHEQMAAVVGAQGGLGAAGRHHRALKLLLQRSEAEAAAARDVVGGARTDMLTHTLIGYLMGETDGIFNLKDLNHIYCVYLALGKYEQAAKTAIITARVAVPLVMERQPRVAQPLFAIDLAQEDHPGYNTELCGESLQSGQQVSMCNIVGQVSLRAVSCMSLELAQFSTPTPGRPGPGG</sequence>
<proteinExistence type="predicted"/>
<reference evidence="1" key="1">
    <citation type="submission" date="2021-02" db="EMBL/GenBank/DDBJ databases">
        <title>First Annotated Genome of the Yellow-green Alga Tribonema minus.</title>
        <authorList>
            <person name="Mahan K.M."/>
        </authorList>
    </citation>
    <scope>NUCLEOTIDE SEQUENCE</scope>
    <source>
        <strain evidence="1">UTEX B ZZ1240</strain>
    </source>
</reference>
<organism evidence="1 2">
    <name type="scientific">Tribonema minus</name>
    <dbReference type="NCBI Taxonomy" id="303371"/>
    <lineage>
        <taxon>Eukaryota</taxon>
        <taxon>Sar</taxon>
        <taxon>Stramenopiles</taxon>
        <taxon>Ochrophyta</taxon>
        <taxon>PX clade</taxon>
        <taxon>Xanthophyceae</taxon>
        <taxon>Tribonematales</taxon>
        <taxon>Tribonemataceae</taxon>
        <taxon>Tribonema</taxon>
    </lineage>
</organism>
<dbReference type="GO" id="GO:0035721">
    <property type="term" value="P:intraciliary retrograde transport"/>
    <property type="evidence" value="ECO:0007669"/>
    <property type="project" value="InterPro"/>
</dbReference>
<dbReference type="InterPro" id="IPR040379">
    <property type="entry name" value="WDR19/dyf-2"/>
</dbReference>
<dbReference type="Proteomes" id="UP000664859">
    <property type="component" value="Unassembled WGS sequence"/>
</dbReference>
<dbReference type="EMBL" id="JAFCMP010000025">
    <property type="protein sequence ID" value="KAG5190902.1"/>
    <property type="molecule type" value="Genomic_DNA"/>
</dbReference>
<evidence type="ECO:0000313" key="1">
    <source>
        <dbReference type="EMBL" id="KAG5190902.1"/>
    </source>
</evidence>
<dbReference type="GO" id="GO:0030991">
    <property type="term" value="C:intraciliary transport particle A"/>
    <property type="evidence" value="ECO:0007669"/>
    <property type="project" value="TreeGrafter"/>
</dbReference>
<gene>
    <name evidence="1" type="ORF">JKP88DRAFT_285521</name>
</gene>
<comment type="caution">
    <text evidence="1">The sequence shown here is derived from an EMBL/GenBank/DDBJ whole genome shotgun (WGS) entry which is preliminary data.</text>
</comment>
<dbReference type="PANTHER" id="PTHR14920">
    <property type="entry name" value="OSMOTIC AVOIDANCE ABNORMAL PROTEIN 1/WD REPEAT MEMBRANE PROTEIN"/>
    <property type="match status" value="1"/>
</dbReference>
<dbReference type="GO" id="GO:0060271">
    <property type="term" value="P:cilium assembly"/>
    <property type="evidence" value="ECO:0007669"/>
    <property type="project" value="TreeGrafter"/>
</dbReference>
<dbReference type="GO" id="GO:0005929">
    <property type="term" value="C:cilium"/>
    <property type="evidence" value="ECO:0007669"/>
    <property type="project" value="TreeGrafter"/>
</dbReference>
<keyword evidence="2" id="KW-1185">Reference proteome</keyword>
<name>A0A836CLM3_9STRA</name>
<dbReference type="OrthoDB" id="10250638at2759"/>
<protein>
    <submittedName>
        <fullName evidence="1">Uncharacterized protein</fullName>
    </submittedName>
</protein>